<comment type="caution">
    <text evidence="3">The sequence shown here is derived from an EMBL/GenBank/DDBJ whole genome shotgun (WGS) entry which is preliminary data.</text>
</comment>
<evidence type="ECO:0000256" key="1">
    <source>
        <dbReference type="SAM" id="SignalP"/>
    </source>
</evidence>
<feature type="domain" description="Peptidase C39-like" evidence="2">
    <location>
        <begin position="181"/>
        <end position="321"/>
    </location>
</feature>
<organism evidence="3 4">
    <name type="scientific">Croceifilum oryzae</name>
    <dbReference type="NCBI Taxonomy" id="1553429"/>
    <lineage>
        <taxon>Bacteria</taxon>
        <taxon>Bacillati</taxon>
        <taxon>Bacillota</taxon>
        <taxon>Bacilli</taxon>
        <taxon>Bacillales</taxon>
        <taxon>Thermoactinomycetaceae</taxon>
        <taxon>Croceifilum</taxon>
    </lineage>
</organism>
<feature type="chain" id="PRO_5042461050" description="Peptidase C39-like domain-containing protein" evidence="1">
    <location>
        <begin position="30"/>
        <end position="348"/>
    </location>
</feature>
<proteinExistence type="predicted"/>
<dbReference type="Proteomes" id="UP001238450">
    <property type="component" value="Unassembled WGS sequence"/>
</dbReference>
<name>A0AAJ1TD32_9BACL</name>
<accession>A0AAJ1TD32</accession>
<keyword evidence="4" id="KW-1185">Reference proteome</keyword>
<keyword evidence="1" id="KW-0732">Signal</keyword>
<evidence type="ECO:0000313" key="3">
    <source>
        <dbReference type="EMBL" id="MDQ0416675.1"/>
    </source>
</evidence>
<evidence type="ECO:0000259" key="2">
    <source>
        <dbReference type="Pfam" id="PF13529"/>
    </source>
</evidence>
<sequence>MKKNVVPKLVITLLIFGSVEVGMYSTALAANHAVTEENNNVWDVVKATIAQKVQSGSAEYKEVRPGKVTPLLDKEHKETIYFVELVKASETKIGGYMVVSKGKVIEFSLGDTHPLQNVKNPVYYLGPINYAEDLGNHYLRDLRTGEKFSKDSIVLNKQRRTNENRGTNVIPASSSRRVISGVPDYQQSDNTSMRNDCVPTASANVMMYWDQHGYSNLSGDNNWKTVANRLGVLMDHHESGVYVSDIEDGLEDYIEERGYEDRFSVDRDWLIFDFSTIENQIKAGNPAILKIDDYHGSDGGHAVTAVGTDIGITHQFVAVHDNWASTPKEVWFEYDAEDIEDIFKIERE</sequence>
<evidence type="ECO:0000313" key="4">
    <source>
        <dbReference type="Proteomes" id="UP001238450"/>
    </source>
</evidence>
<reference evidence="3 4" key="1">
    <citation type="submission" date="2023-07" db="EMBL/GenBank/DDBJ databases">
        <title>Genomic Encyclopedia of Type Strains, Phase IV (KMG-IV): sequencing the most valuable type-strain genomes for metagenomic binning, comparative biology and taxonomic classification.</title>
        <authorList>
            <person name="Goeker M."/>
        </authorList>
    </citation>
    <scope>NUCLEOTIDE SEQUENCE [LARGE SCALE GENOMIC DNA]</scope>
    <source>
        <strain evidence="3 4">DSM 46876</strain>
    </source>
</reference>
<dbReference type="AlphaFoldDB" id="A0AAJ1TD32"/>
<gene>
    <name evidence="3" type="ORF">J2Z48_000842</name>
</gene>
<dbReference type="EMBL" id="JAUSUV010000003">
    <property type="protein sequence ID" value="MDQ0416675.1"/>
    <property type="molecule type" value="Genomic_DNA"/>
</dbReference>
<dbReference type="RefSeq" id="WP_307251300.1">
    <property type="nucleotide sequence ID" value="NZ_JAUSUV010000003.1"/>
</dbReference>
<feature type="signal peptide" evidence="1">
    <location>
        <begin position="1"/>
        <end position="29"/>
    </location>
</feature>
<dbReference type="Pfam" id="PF13529">
    <property type="entry name" value="Peptidase_C39_2"/>
    <property type="match status" value="1"/>
</dbReference>
<dbReference type="InterPro" id="IPR039564">
    <property type="entry name" value="Peptidase_C39-like"/>
</dbReference>
<protein>
    <recommendedName>
        <fullName evidence="2">Peptidase C39-like domain-containing protein</fullName>
    </recommendedName>
</protein>